<dbReference type="Pfam" id="PF12854">
    <property type="entry name" value="PPR_1"/>
    <property type="match status" value="1"/>
</dbReference>
<feature type="repeat" description="PPR" evidence="3">
    <location>
        <begin position="361"/>
        <end position="398"/>
    </location>
</feature>
<dbReference type="GO" id="GO:0009055">
    <property type="term" value="F:electron transfer activity"/>
    <property type="evidence" value="ECO:0007669"/>
    <property type="project" value="InterPro"/>
</dbReference>
<feature type="signal peptide" evidence="4">
    <location>
        <begin position="1"/>
        <end position="24"/>
    </location>
</feature>
<dbReference type="EMBL" id="JACGWK010000006">
    <property type="protein sequence ID" value="KAL0348367.1"/>
    <property type="molecule type" value="Genomic_DNA"/>
</dbReference>
<keyword evidence="4" id="KW-0732">Signal</keyword>
<evidence type="ECO:0000256" key="4">
    <source>
        <dbReference type="SAM" id="SignalP"/>
    </source>
</evidence>
<feature type="domain" description="Phytocyanin" evidence="5">
    <location>
        <begin position="63"/>
        <end position="174"/>
    </location>
</feature>
<evidence type="ECO:0000313" key="6">
    <source>
        <dbReference type="EMBL" id="KAL0348367.1"/>
    </source>
</evidence>
<feature type="repeat" description="PPR" evidence="3">
    <location>
        <begin position="749"/>
        <end position="783"/>
    </location>
</feature>
<evidence type="ECO:0000256" key="3">
    <source>
        <dbReference type="PROSITE-ProRule" id="PRU00708"/>
    </source>
</evidence>
<dbReference type="PROSITE" id="PS51485">
    <property type="entry name" value="PHYTOCYANIN"/>
    <property type="match status" value="1"/>
</dbReference>
<comment type="caution">
    <text evidence="6">The sequence shown here is derived from an EMBL/GenBank/DDBJ whole genome shotgun (WGS) entry which is preliminary data.</text>
</comment>
<feature type="repeat" description="PPR" evidence="3">
    <location>
        <begin position="714"/>
        <end position="748"/>
    </location>
</feature>
<accession>A0AAW2NXQ9</accession>
<proteinExistence type="inferred from homology"/>
<dbReference type="InterPro" id="IPR003245">
    <property type="entry name" value="Phytocyanin_dom"/>
</dbReference>
<feature type="repeat" description="PPR" evidence="3">
    <location>
        <begin position="504"/>
        <end position="538"/>
    </location>
</feature>
<reference evidence="6" key="1">
    <citation type="submission" date="2020-06" db="EMBL/GenBank/DDBJ databases">
        <authorList>
            <person name="Li T."/>
            <person name="Hu X."/>
            <person name="Zhang T."/>
            <person name="Song X."/>
            <person name="Zhang H."/>
            <person name="Dai N."/>
            <person name="Sheng W."/>
            <person name="Hou X."/>
            <person name="Wei L."/>
        </authorList>
    </citation>
    <scope>NUCLEOTIDE SEQUENCE</scope>
    <source>
        <strain evidence="6">G01</strain>
        <tissue evidence="6">Leaf</tissue>
    </source>
</reference>
<dbReference type="PROSITE" id="PS51375">
    <property type="entry name" value="PPR"/>
    <property type="match status" value="13"/>
</dbReference>
<feature type="repeat" description="PPR" evidence="3">
    <location>
        <begin position="539"/>
        <end position="573"/>
    </location>
</feature>
<evidence type="ECO:0000259" key="5">
    <source>
        <dbReference type="PROSITE" id="PS51485"/>
    </source>
</evidence>
<gene>
    <name evidence="6" type="ORF">Sangu_1064500</name>
</gene>
<dbReference type="Gene3D" id="1.25.40.10">
    <property type="entry name" value="Tetratricopeptide repeat domain"/>
    <property type="match status" value="7"/>
</dbReference>
<feature type="repeat" description="PPR" evidence="3">
    <location>
        <begin position="399"/>
        <end position="433"/>
    </location>
</feature>
<dbReference type="Gene3D" id="2.60.40.420">
    <property type="entry name" value="Cupredoxins - blue copper proteins"/>
    <property type="match status" value="1"/>
</dbReference>
<dbReference type="FunFam" id="1.25.40.10:FF:000558">
    <property type="entry name" value="Pentatricopeptide repeat-containing protein At5g39710"/>
    <property type="match status" value="1"/>
</dbReference>
<feature type="repeat" description="PPR" evidence="3">
    <location>
        <begin position="796"/>
        <end position="830"/>
    </location>
</feature>
<feature type="repeat" description="PPR" evidence="3">
    <location>
        <begin position="434"/>
        <end position="468"/>
    </location>
</feature>
<dbReference type="InterPro" id="IPR002885">
    <property type="entry name" value="PPR_rpt"/>
</dbReference>
<dbReference type="InterPro" id="IPR011990">
    <property type="entry name" value="TPR-like_helical_dom_sf"/>
</dbReference>
<protein>
    <submittedName>
        <fullName evidence="6">Pentatricopeptide repeat-containing protein</fullName>
    </submittedName>
</protein>
<dbReference type="SUPFAM" id="SSF49503">
    <property type="entry name" value="Cupredoxins"/>
    <property type="match status" value="1"/>
</dbReference>
<comment type="similarity">
    <text evidence="1">Belongs to the PPR family. P subfamily.</text>
</comment>
<dbReference type="Pfam" id="PF13041">
    <property type="entry name" value="PPR_2"/>
    <property type="match status" value="5"/>
</dbReference>
<feature type="repeat" description="PPR" evidence="3">
    <location>
        <begin position="679"/>
        <end position="713"/>
    </location>
</feature>
<feature type="repeat" description="PPR" evidence="3">
    <location>
        <begin position="574"/>
        <end position="608"/>
    </location>
</feature>
<dbReference type="InterPro" id="IPR008972">
    <property type="entry name" value="Cupredoxin"/>
</dbReference>
<feature type="repeat" description="PPR" evidence="3">
    <location>
        <begin position="609"/>
        <end position="643"/>
    </location>
</feature>
<evidence type="ECO:0000256" key="2">
    <source>
        <dbReference type="ARBA" id="ARBA00022737"/>
    </source>
</evidence>
<reference evidence="6" key="2">
    <citation type="journal article" date="2024" name="Plant">
        <title>Genomic evolution and insights into agronomic trait innovations of Sesamum species.</title>
        <authorList>
            <person name="Miao H."/>
            <person name="Wang L."/>
            <person name="Qu L."/>
            <person name="Liu H."/>
            <person name="Sun Y."/>
            <person name="Le M."/>
            <person name="Wang Q."/>
            <person name="Wei S."/>
            <person name="Zheng Y."/>
            <person name="Lin W."/>
            <person name="Duan Y."/>
            <person name="Cao H."/>
            <person name="Xiong S."/>
            <person name="Wang X."/>
            <person name="Wei L."/>
            <person name="Li C."/>
            <person name="Ma Q."/>
            <person name="Ju M."/>
            <person name="Zhao R."/>
            <person name="Li G."/>
            <person name="Mu C."/>
            <person name="Tian Q."/>
            <person name="Mei H."/>
            <person name="Zhang T."/>
            <person name="Gao T."/>
            <person name="Zhang H."/>
        </authorList>
    </citation>
    <scope>NUCLEOTIDE SEQUENCE</scope>
    <source>
        <strain evidence="6">G01</strain>
    </source>
</reference>
<organism evidence="6">
    <name type="scientific">Sesamum angustifolium</name>
    <dbReference type="NCBI Taxonomy" id="2727405"/>
    <lineage>
        <taxon>Eukaryota</taxon>
        <taxon>Viridiplantae</taxon>
        <taxon>Streptophyta</taxon>
        <taxon>Embryophyta</taxon>
        <taxon>Tracheophyta</taxon>
        <taxon>Spermatophyta</taxon>
        <taxon>Magnoliopsida</taxon>
        <taxon>eudicotyledons</taxon>
        <taxon>Gunneridae</taxon>
        <taxon>Pentapetalae</taxon>
        <taxon>asterids</taxon>
        <taxon>lamiids</taxon>
        <taxon>Lamiales</taxon>
        <taxon>Pedaliaceae</taxon>
        <taxon>Sesamum</taxon>
    </lineage>
</organism>
<sequence length="900" mass="101083">MKCASGGLLVLVVAAAFTCMFAAATPTKNCTTGYNAGSTAWNHTNGGFWGFAGRKNATLGGSRRIIVGGSDQNWRFGFNYSDWAIKNAPFYLNDTLVFKYDPPNDTTFPHSVYLLPNFWSFQNCDLKRAKKIGEVSDGGGDGFEFVLKRWQPHYFACGEGTVSTASRFSFSPRMPLRKPLHRPLHTLNLLPKSVSSAYPTSPPPLFSSPPDTLLVDKAISILKHHHSSQLDPLVSQFTPQTASYLLLQSQNNRNLTLRFLSWARKLPFFSNHLQCHCLCIHILTRFKLYKTAQSLAEDVALSFPDYEKGDAVFSCLRDTYQACNSSSAVFDLMVKAFCSLKLIDRASNIMNLAKYHGFMPSVLSYNSVLEAIIRCSASGYVESARNVYHDMINNGVSPNVFTYNILIRGLCANKEMDKGLRFLEEMERKGCLPNVVTYNTLIDACCKMGNINDAYALLKLMWEKNLEPNVITYNVIINGLCREGRMKETNKVFKQMKAKGLVPDEITYNTLVNGYCKEGNFHQALVLHAEMVRNGLSPNVVTYTSLINSMCKARNLHRAMEFFDQMQIRGLTPNEKTYTTVIDGFSQQGLMDEAYKLLSEMISRGFSPSSVTYNALINGHCVSGRIDNGLEVIQNMTAKGVQPDVVSYSTIISGFCRNFDLDKAFRMKEEMIEKGILPDAITYSSLIQGLCEQRRLTEACKLFKEMWKLDLQPDKCTYTSLINAYCAEDDIRSAIHLHDEMINKGFFPDVVTYSVLINGLNKQARSREAKRLLFKLLYEQPVPHDVAYDLLIESCVRECVVALIKGFCMKGLMNEADRVFKAMLQKNHKPSEAVYNVLTRTPQSGNDKGAESNFTRYSESCKIIDGDPAKILLEVNYKEGNMDAVFNILADMAKDGLLSK</sequence>
<evidence type="ECO:0000256" key="1">
    <source>
        <dbReference type="ARBA" id="ARBA00007626"/>
    </source>
</evidence>
<dbReference type="PANTHER" id="PTHR47447">
    <property type="entry name" value="OS03G0856100 PROTEIN"/>
    <property type="match status" value="1"/>
</dbReference>
<dbReference type="PANTHER" id="PTHR47447:SF28">
    <property type="entry name" value="PENTACOTRIPEPTIDE-REPEAT REGION OF PRORP DOMAIN-CONTAINING PROTEIN"/>
    <property type="match status" value="1"/>
</dbReference>
<feature type="repeat" description="PPR" evidence="3">
    <location>
        <begin position="469"/>
        <end position="503"/>
    </location>
</feature>
<dbReference type="NCBIfam" id="TIGR00756">
    <property type="entry name" value="PPR"/>
    <property type="match status" value="11"/>
</dbReference>
<dbReference type="Pfam" id="PF01535">
    <property type="entry name" value="PPR"/>
    <property type="match status" value="1"/>
</dbReference>
<keyword evidence="2" id="KW-0677">Repeat</keyword>
<feature type="repeat" description="PPR" evidence="3">
    <location>
        <begin position="644"/>
        <end position="678"/>
    </location>
</feature>
<name>A0AAW2NXQ9_9LAMI</name>
<dbReference type="AlphaFoldDB" id="A0AAW2NXQ9"/>
<feature type="chain" id="PRO_5043845163" evidence="4">
    <location>
        <begin position="25"/>
        <end position="900"/>
    </location>
</feature>